<evidence type="ECO:0000256" key="1">
    <source>
        <dbReference type="ARBA" id="ARBA00022578"/>
    </source>
</evidence>
<reference evidence="4" key="1">
    <citation type="journal article" date="2014" name="Front. Microbiol.">
        <title>High frequency of phylogenetically diverse reductive dehalogenase-homologous genes in deep subseafloor sedimentary metagenomes.</title>
        <authorList>
            <person name="Kawai M."/>
            <person name="Futagami T."/>
            <person name="Toyoda A."/>
            <person name="Takaki Y."/>
            <person name="Nishi S."/>
            <person name="Hori S."/>
            <person name="Arai W."/>
            <person name="Tsubouchi T."/>
            <person name="Morono Y."/>
            <person name="Uchiyama I."/>
            <person name="Ito T."/>
            <person name="Fujiyama A."/>
            <person name="Inagaki F."/>
            <person name="Takami H."/>
        </authorList>
    </citation>
    <scope>NUCLEOTIDE SEQUENCE</scope>
    <source>
        <strain evidence="4">Expedition CK06-06</strain>
    </source>
</reference>
<dbReference type="GO" id="GO:0006313">
    <property type="term" value="P:DNA transposition"/>
    <property type="evidence" value="ECO:0007669"/>
    <property type="project" value="InterPro"/>
</dbReference>
<dbReference type="Pfam" id="PF00872">
    <property type="entry name" value="Transposase_mut"/>
    <property type="match status" value="1"/>
</dbReference>
<evidence type="ECO:0000256" key="2">
    <source>
        <dbReference type="ARBA" id="ARBA00023125"/>
    </source>
</evidence>
<keyword evidence="1" id="KW-0815">Transposition</keyword>
<name>X0TBS3_9ZZZZ</name>
<comment type="caution">
    <text evidence="4">The sequence shown here is derived from an EMBL/GenBank/DDBJ whole genome shotgun (WGS) entry which is preliminary data.</text>
</comment>
<dbReference type="InterPro" id="IPR001207">
    <property type="entry name" value="Transposase_mutator"/>
</dbReference>
<evidence type="ECO:0000313" key="4">
    <source>
        <dbReference type="EMBL" id="GAF73495.1"/>
    </source>
</evidence>
<accession>X0TBS3</accession>
<evidence type="ECO:0008006" key="5">
    <source>
        <dbReference type="Google" id="ProtNLM"/>
    </source>
</evidence>
<evidence type="ECO:0000256" key="3">
    <source>
        <dbReference type="ARBA" id="ARBA00023172"/>
    </source>
</evidence>
<keyword evidence="3" id="KW-0233">DNA recombination</keyword>
<dbReference type="EMBL" id="BARS01002832">
    <property type="protein sequence ID" value="GAF73495.1"/>
    <property type="molecule type" value="Genomic_DNA"/>
</dbReference>
<keyword evidence="2" id="KW-0238">DNA-binding</keyword>
<dbReference type="AlphaFoldDB" id="X0TBS3"/>
<protein>
    <recommendedName>
        <fullName evidence="5">Mutator family transposase</fullName>
    </recommendedName>
</protein>
<dbReference type="GO" id="GO:0004803">
    <property type="term" value="F:transposase activity"/>
    <property type="evidence" value="ECO:0007669"/>
    <property type="project" value="InterPro"/>
</dbReference>
<dbReference type="PANTHER" id="PTHR33217:SF9">
    <property type="entry name" value="MUTATOR FAMILY TRANSPOSASE"/>
    <property type="match status" value="1"/>
</dbReference>
<sequence length="325" mass="36912">MLYLRGLSTGDFSEALEALIGPEAAGFSATTITRVLKVWQEEHQAWRKRSLKGKDYVYIWADGVYFNVRLEEDRLACLVVIGVLPDGRKDVIAIEDGYRESTESWASLLRDLKRRGLPAPVLAVGDGALGFWAALREVYPETQEQRCWKHKIANVLDKLPKRLQPRAKDMLHEIMRAPDHESALEDMAHFSEEFASRYPKAVKTLTKDQDRLLTFFDFPAEHWIHLRTTNPVESPLATVKARTKITKGAGSRKAGLAMAFKLLLAAEKHWRRVNAPHLVALVRAGVKFPNGQAEMFQFQPRTSEECLFTYTPWMSAASEVLIHNI</sequence>
<dbReference type="PANTHER" id="PTHR33217">
    <property type="entry name" value="TRANSPOSASE FOR INSERTION SEQUENCE ELEMENT IS1081"/>
    <property type="match status" value="1"/>
</dbReference>
<gene>
    <name evidence="4" type="ORF">S01H1_05438</name>
</gene>
<dbReference type="GO" id="GO:0003677">
    <property type="term" value="F:DNA binding"/>
    <property type="evidence" value="ECO:0007669"/>
    <property type="project" value="UniProtKB-KW"/>
</dbReference>
<dbReference type="NCBIfam" id="NF033543">
    <property type="entry name" value="transpos_IS256"/>
    <property type="match status" value="1"/>
</dbReference>
<organism evidence="4">
    <name type="scientific">marine sediment metagenome</name>
    <dbReference type="NCBI Taxonomy" id="412755"/>
    <lineage>
        <taxon>unclassified sequences</taxon>
        <taxon>metagenomes</taxon>
        <taxon>ecological metagenomes</taxon>
    </lineage>
</organism>
<dbReference type="PROSITE" id="PS01007">
    <property type="entry name" value="TRANSPOSASE_MUTATOR"/>
    <property type="match status" value="1"/>
</dbReference>
<proteinExistence type="predicted"/>